<dbReference type="WBParaSite" id="ECPE_0000472901-mRNA-1">
    <property type="protein sequence ID" value="ECPE_0000472901-mRNA-1"/>
    <property type="gene ID" value="ECPE_0000472901"/>
</dbReference>
<dbReference type="AlphaFoldDB" id="A0A183ACN2"/>
<protein>
    <submittedName>
        <fullName evidence="3">Haloacid dehalogenase-like hydrolase domain-containing 5</fullName>
    </submittedName>
</protein>
<evidence type="ECO:0000313" key="1">
    <source>
        <dbReference type="EMBL" id="VDP73464.1"/>
    </source>
</evidence>
<dbReference type="Pfam" id="PF13344">
    <property type="entry name" value="Hydrolase_6"/>
    <property type="match status" value="1"/>
</dbReference>
<dbReference type="GO" id="GO:0046474">
    <property type="term" value="P:glycerophospholipid biosynthetic process"/>
    <property type="evidence" value="ECO:0007669"/>
    <property type="project" value="TreeGrafter"/>
</dbReference>
<organism evidence="3">
    <name type="scientific">Echinostoma caproni</name>
    <dbReference type="NCBI Taxonomy" id="27848"/>
    <lineage>
        <taxon>Eukaryota</taxon>
        <taxon>Metazoa</taxon>
        <taxon>Spiralia</taxon>
        <taxon>Lophotrochozoa</taxon>
        <taxon>Platyhelminthes</taxon>
        <taxon>Trematoda</taxon>
        <taxon>Digenea</taxon>
        <taxon>Plagiorchiida</taxon>
        <taxon>Echinostomata</taxon>
        <taxon>Echinostomatoidea</taxon>
        <taxon>Echinostomatidae</taxon>
        <taxon>Echinostoma</taxon>
    </lineage>
</organism>
<dbReference type="SUPFAM" id="SSF56784">
    <property type="entry name" value="HAD-like"/>
    <property type="match status" value="1"/>
</dbReference>
<dbReference type="InterPro" id="IPR050324">
    <property type="entry name" value="CDP-alcohol_PTase-I"/>
</dbReference>
<dbReference type="PANTHER" id="PTHR14269:SF4">
    <property type="entry name" value="CAT EYE SYNDROME CRITICAL REGION PROTEIN 5"/>
    <property type="match status" value="1"/>
</dbReference>
<reference evidence="3" key="1">
    <citation type="submission" date="2016-06" db="UniProtKB">
        <authorList>
            <consortium name="WormBaseParasite"/>
        </authorList>
    </citation>
    <scope>IDENTIFICATION</scope>
</reference>
<dbReference type="NCBIfam" id="TIGR01460">
    <property type="entry name" value="HAD-SF-IIA"/>
    <property type="match status" value="1"/>
</dbReference>
<evidence type="ECO:0000313" key="2">
    <source>
        <dbReference type="Proteomes" id="UP000272942"/>
    </source>
</evidence>
<gene>
    <name evidence="1" type="ORF">ECPE_LOCUS4717</name>
</gene>
<dbReference type="GO" id="GO:0005739">
    <property type="term" value="C:mitochondrion"/>
    <property type="evidence" value="ECO:0007669"/>
    <property type="project" value="TreeGrafter"/>
</dbReference>
<dbReference type="InterPro" id="IPR023214">
    <property type="entry name" value="HAD_sf"/>
</dbReference>
<dbReference type="InterPro" id="IPR036412">
    <property type="entry name" value="HAD-like_sf"/>
</dbReference>
<dbReference type="InterPro" id="IPR006357">
    <property type="entry name" value="HAD-SF_hydro_IIA"/>
</dbReference>
<dbReference type="PANTHER" id="PTHR14269">
    <property type="entry name" value="CDP-DIACYLGLYCEROL--GLYCEROL-3-PHOSPHATE 3-PHOSPHATIDYLTRANSFERASE-RELATED"/>
    <property type="match status" value="1"/>
</dbReference>
<name>A0A183ACN2_9TREM</name>
<evidence type="ECO:0000313" key="3">
    <source>
        <dbReference type="WBParaSite" id="ECPE_0000472901-mRNA-1"/>
    </source>
</evidence>
<dbReference type="OrthoDB" id="10251048at2759"/>
<dbReference type="EMBL" id="UZAN01041576">
    <property type="protein sequence ID" value="VDP73464.1"/>
    <property type="molecule type" value="Genomic_DNA"/>
</dbReference>
<dbReference type="Gene3D" id="3.40.50.1000">
    <property type="entry name" value="HAD superfamily/HAD-like"/>
    <property type="match status" value="2"/>
</dbReference>
<sequence length="446" mass="50682">MCSFRPNKRTTFTSDWSNQSHLPSLFGFIQSQPNFGLLFDIDGVLGRGATPFPQAQEAFRLLCDPDGKALRVPVAFVTNACGDAAAKARIISKWFNVPIDPDQVIQAPSPLTVYKEYHKKRVLFIGQDNTLEIAHSLGFTNAVTLEDVKAAYPLLDMVDHENRRRLVSIEYSGLISFIRRLFAPINIRCMCSSVHLCLHTVIIMLGEPRRWESHLQLLIDLLMTNGKPDHMPASMPDEHIPLVACNMDLVYMDQAVLPRFGHGAFLTCLQALYRQFTGHKLHYTSLLGKPSEITFRFAEHMLTVMSRRMGYTRCIDRMYFFGDNPDVDILGSNLYNNFIRRYRHVSGGSGDYVQEQRVSVADSRMFPSSAELLPQTARSIDAVLVHTGVYKPDEKIRQRPSYCHRDFQGATDLVLPTFEVQDCLEGIQMILAQHNFYPSVRKTEKS</sequence>
<reference evidence="1 2" key="2">
    <citation type="submission" date="2018-11" db="EMBL/GenBank/DDBJ databases">
        <authorList>
            <consortium name="Pathogen Informatics"/>
        </authorList>
    </citation>
    <scope>NUCLEOTIDE SEQUENCE [LARGE SCALE GENOMIC DNA]</scope>
    <source>
        <strain evidence="1 2">Egypt</strain>
    </source>
</reference>
<keyword evidence="2" id="KW-1185">Reference proteome</keyword>
<proteinExistence type="predicted"/>
<accession>A0A183ACN2</accession>
<dbReference type="Proteomes" id="UP000272942">
    <property type="component" value="Unassembled WGS sequence"/>
</dbReference>